<dbReference type="EMBL" id="FJOG01000018">
    <property type="protein sequence ID" value="CZR61283.1"/>
    <property type="molecule type" value="Genomic_DNA"/>
</dbReference>
<accession>A0A1L7X8D3</accession>
<gene>
    <name evidence="2" type="ORF">PAC_11179</name>
</gene>
<proteinExistence type="predicted"/>
<dbReference type="AlphaFoldDB" id="A0A1L7X8D3"/>
<evidence type="ECO:0000313" key="2">
    <source>
        <dbReference type="EMBL" id="CZR61283.1"/>
    </source>
</evidence>
<dbReference type="InterPro" id="IPR045518">
    <property type="entry name" value="2EXR"/>
</dbReference>
<feature type="domain" description="2EXR" evidence="1">
    <location>
        <begin position="44"/>
        <end position="147"/>
    </location>
</feature>
<dbReference type="PANTHER" id="PTHR35910:SF1">
    <property type="entry name" value="2EXR DOMAIN-CONTAINING PROTEIN"/>
    <property type="match status" value="1"/>
</dbReference>
<protein>
    <recommendedName>
        <fullName evidence="1">2EXR domain-containing protein</fullName>
    </recommendedName>
</protein>
<sequence length="247" mass="27925">MASATVTMEGQDQAASLRTTFPSGIDANSFETDNAAAGSAEKEFTLFPKLPIELRLKIWDHAASEGQVIHIKGKGITRGQQPSTVAGKRVLPGFSGTYTVKSISYQVPTVFQINHESRIVAKKKYKVVWAHRRKGQRILVNFDCDTLVFAKMFDMVLLANVQYPAEPKQHGLKYAKMKKELRYMAVKDWGAYLINNMSYFGNLEKVVLPKRQFIGKMFEVSQAELQAMWEEAAKKHRVELKNVPQIK</sequence>
<organism evidence="2 3">
    <name type="scientific">Phialocephala subalpina</name>
    <dbReference type="NCBI Taxonomy" id="576137"/>
    <lineage>
        <taxon>Eukaryota</taxon>
        <taxon>Fungi</taxon>
        <taxon>Dikarya</taxon>
        <taxon>Ascomycota</taxon>
        <taxon>Pezizomycotina</taxon>
        <taxon>Leotiomycetes</taxon>
        <taxon>Helotiales</taxon>
        <taxon>Mollisiaceae</taxon>
        <taxon>Phialocephala</taxon>
        <taxon>Phialocephala fortinii species complex</taxon>
    </lineage>
</organism>
<reference evidence="2 3" key="1">
    <citation type="submission" date="2016-03" db="EMBL/GenBank/DDBJ databases">
        <authorList>
            <person name="Ploux O."/>
        </authorList>
    </citation>
    <scope>NUCLEOTIDE SEQUENCE [LARGE SCALE GENOMIC DNA]</scope>
    <source>
        <strain evidence="2 3">UAMH 11012</strain>
    </source>
</reference>
<name>A0A1L7X8D3_9HELO</name>
<keyword evidence="3" id="KW-1185">Reference proteome</keyword>
<dbReference type="PANTHER" id="PTHR35910">
    <property type="entry name" value="2EXR DOMAIN-CONTAINING PROTEIN"/>
    <property type="match status" value="1"/>
</dbReference>
<evidence type="ECO:0000313" key="3">
    <source>
        <dbReference type="Proteomes" id="UP000184330"/>
    </source>
</evidence>
<evidence type="ECO:0000259" key="1">
    <source>
        <dbReference type="Pfam" id="PF20150"/>
    </source>
</evidence>
<dbReference type="Pfam" id="PF20150">
    <property type="entry name" value="2EXR"/>
    <property type="match status" value="1"/>
</dbReference>
<dbReference type="Proteomes" id="UP000184330">
    <property type="component" value="Unassembled WGS sequence"/>
</dbReference>
<dbReference type="OrthoDB" id="3500276at2759"/>